<feature type="compositionally biased region" description="Polar residues" evidence="1">
    <location>
        <begin position="1"/>
        <end position="11"/>
    </location>
</feature>
<dbReference type="AlphaFoldDB" id="A0A087E8V3"/>
<dbReference type="EMBL" id="JGZR01000005">
    <property type="protein sequence ID" value="KFJ04204.1"/>
    <property type="molecule type" value="Genomic_DNA"/>
</dbReference>
<feature type="transmembrane region" description="Helical" evidence="2">
    <location>
        <begin position="158"/>
        <end position="181"/>
    </location>
</feature>
<feature type="transmembrane region" description="Helical" evidence="2">
    <location>
        <begin position="240"/>
        <end position="261"/>
    </location>
</feature>
<keyword evidence="2" id="KW-1133">Transmembrane helix</keyword>
<dbReference type="eggNOG" id="ENOG5032Y5W">
    <property type="taxonomic scope" value="Bacteria"/>
</dbReference>
<keyword evidence="2" id="KW-0472">Membrane</keyword>
<reference evidence="3 4" key="1">
    <citation type="submission" date="2014-03" db="EMBL/GenBank/DDBJ databases">
        <title>Genomics of Bifidobacteria.</title>
        <authorList>
            <person name="Ventura M."/>
            <person name="Milani C."/>
            <person name="Lugli G.A."/>
        </authorList>
    </citation>
    <scope>NUCLEOTIDE SEQUENCE [LARGE SCALE GENOMIC DNA]</scope>
    <source>
        <strain evidence="3 4">LMG 11597</strain>
    </source>
</reference>
<evidence type="ECO:0000313" key="3">
    <source>
        <dbReference type="EMBL" id="KFJ04204.1"/>
    </source>
</evidence>
<proteinExistence type="predicted"/>
<gene>
    <name evidence="3" type="ORF">BISU_1242</name>
</gene>
<protein>
    <submittedName>
        <fullName evidence="3">Uncharacterized protein</fullName>
    </submittedName>
</protein>
<dbReference type="Proteomes" id="UP000029055">
    <property type="component" value="Unassembled WGS sequence"/>
</dbReference>
<feature type="transmembrane region" description="Helical" evidence="2">
    <location>
        <begin position="313"/>
        <end position="332"/>
    </location>
</feature>
<feature type="transmembrane region" description="Helical" evidence="2">
    <location>
        <begin position="133"/>
        <end position="152"/>
    </location>
</feature>
<keyword evidence="2" id="KW-0812">Transmembrane</keyword>
<comment type="caution">
    <text evidence="3">The sequence shown here is derived from an EMBL/GenBank/DDBJ whole genome shotgun (WGS) entry which is preliminary data.</text>
</comment>
<accession>A0A087E8V3</accession>
<evidence type="ECO:0000256" key="2">
    <source>
        <dbReference type="SAM" id="Phobius"/>
    </source>
</evidence>
<sequence length="510" mass="56289">MTSARASSQSPARHASSPRPATQTPPTPLAASAVSVPAAPTPQAPRAATYLSAPHTPAFAQRDIFAPAQADAPTQPIARDPSDLLFYMALAMLPVDGTLLGVPLPYWTPLSPWFFLAYALSNWRYLRLTLRKYLPFFLFPVLLAVTSIYGWQTVAVHANAIALSFVSLLLGLACLASLDIAFARKRLPIRASLTVVVCTYWFAFAVGVAQFIALKLQSDATLHYFAAMMYRRYIRVRPQFLFAEPSYTGMHLFGVLLPLFWLTRDRRFAVLIPVFAAGAIAMGSGTRIIIDSAVALFLWLVSAVNFRNRKATWGFIAGSSAIAAGSLLSTILEPRLNALATRGLLAGDGSMSARIFHMLAPMWSWKHDLLHFLFGWGSGNISDAVRDGYAGARQWFDAHGGAANQEINGLVNPPTNTFTMSVYSSFITEFGIVMFALFAVMLLIHITTHRAWNRTTVCWLVLTAYLYIQFESYAFYALWLLIFAAASSRFAAAVSRNQLPVRHRHSRARH</sequence>
<evidence type="ECO:0000256" key="1">
    <source>
        <dbReference type="SAM" id="MobiDB-lite"/>
    </source>
</evidence>
<evidence type="ECO:0000313" key="4">
    <source>
        <dbReference type="Proteomes" id="UP000029055"/>
    </source>
</evidence>
<name>A0A087E8V3_9BIFI</name>
<feature type="compositionally biased region" description="Low complexity" evidence="1">
    <location>
        <begin position="29"/>
        <end position="38"/>
    </location>
</feature>
<feature type="transmembrane region" description="Helical" evidence="2">
    <location>
        <begin position="268"/>
        <end position="301"/>
    </location>
</feature>
<keyword evidence="4" id="KW-1185">Reference proteome</keyword>
<feature type="transmembrane region" description="Helical" evidence="2">
    <location>
        <begin position="193"/>
        <end position="213"/>
    </location>
</feature>
<feature type="region of interest" description="Disordered" evidence="1">
    <location>
        <begin position="1"/>
        <end position="42"/>
    </location>
</feature>
<feature type="transmembrane region" description="Helical" evidence="2">
    <location>
        <begin position="422"/>
        <end position="444"/>
    </location>
</feature>
<organism evidence="3 4">
    <name type="scientific">Bifidobacterium subtile</name>
    <dbReference type="NCBI Taxonomy" id="77635"/>
    <lineage>
        <taxon>Bacteria</taxon>
        <taxon>Bacillati</taxon>
        <taxon>Actinomycetota</taxon>
        <taxon>Actinomycetes</taxon>
        <taxon>Bifidobacteriales</taxon>
        <taxon>Bifidobacteriaceae</taxon>
        <taxon>Bifidobacterium</taxon>
    </lineage>
</organism>